<proteinExistence type="evidence at transcript level"/>
<dbReference type="EMBL" id="KX497047">
    <property type="protein sequence ID" value="ASR73342.1"/>
    <property type="molecule type" value="mRNA"/>
</dbReference>
<dbReference type="InterPro" id="IPR002227">
    <property type="entry name" value="Tyrosinase_Cu-bd"/>
</dbReference>
<feature type="domain" description="Tyrosinase copper-binding" evidence="4">
    <location>
        <begin position="151"/>
        <end position="168"/>
    </location>
</feature>
<feature type="domain" description="Tyrosinase copper-binding" evidence="5">
    <location>
        <begin position="287"/>
        <end position="298"/>
    </location>
</feature>
<feature type="signal peptide" evidence="3">
    <location>
        <begin position="1"/>
        <end position="18"/>
    </location>
</feature>
<evidence type="ECO:0000259" key="5">
    <source>
        <dbReference type="PROSITE" id="PS00498"/>
    </source>
</evidence>
<name>A0A222YTC9_AZUFA</name>
<reference evidence="6" key="1">
    <citation type="submission" date="2016-07" db="EMBL/GenBank/DDBJ databases">
        <title>Identification and Insight for enzymes involved in the scallop byssus formation.</title>
        <authorList>
            <person name="Miao Y."/>
        </authorList>
    </citation>
    <scope>NUCLEOTIDE SEQUENCE</scope>
</reference>
<protein>
    <submittedName>
        <fullName evidence="6">Tyrosinase 3</fullName>
    </submittedName>
</protein>
<dbReference type="AlphaFoldDB" id="A0A222YTC9"/>
<evidence type="ECO:0000256" key="1">
    <source>
        <dbReference type="ARBA" id="ARBA00022723"/>
    </source>
</evidence>
<evidence type="ECO:0000313" key="6">
    <source>
        <dbReference type="EMBL" id="ASR73342.1"/>
    </source>
</evidence>
<dbReference type="SUPFAM" id="SSF48056">
    <property type="entry name" value="Di-copper centre-containing domain"/>
    <property type="match status" value="1"/>
</dbReference>
<dbReference type="PRINTS" id="PR00092">
    <property type="entry name" value="TYROSINASE"/>
</dbReference>
<dbReference type="PROSITE" id="PS00497">
    <property type="entry name" value="TYROSINASE_1"/>
    <property type="match status" value="1"/>
</dbReference>
<dbReference type="Pfam" id="PF00264">
    <property type="entry name" value="Tyrosinase"/>
    <property type="match status" value="2"/>
</dbReference>
<dbReference type="PANTHER" id="PTHR11474:SF126">
    <property type="entry name" value="TYROSINASE-LIKE PROTEIN TYR-1-RELATED"/>
    <property type="match status" value="1"/>
</dbReference>
<dbReference type="InterPro" id="IPR008922">
    <property type="entry name" value="Di-copper_centre_dom_sf"/>
</dbReference>
<evidence type="ECO:0000259" key="4">
    <source>
        <dbReference type="PROSITE" id="PS00497"/>
    </source>
</evidence>
<dbReference type="Gene3D" id="1.10.1280.10">
    <property type="entry name" value="Di-copper center containing domain from catechol oxidase"/>
    <property type="match status" value="1"/>
</dbReference>
<sequence length="667" mass="76844">MKGVVLAVIFVLLSVTQADICAIKYPPDVEKCLNSFGNADSTKYVGEDIACFCISTFVFLNKKKIMPRVVTKEEIEYVNKISRPSTTGRQKRATFLPPGNVRIRKEYRLLTAGERGRYHRCMRLLKTSRDANGMSRYDRLVRIHSNGVDAHRGEHFLPWHRIYLWMLENELRDLGGECSQVTLPYWDCSAEYYANLFEPRSGQHSIIFSDEFAGIGPRGTYSDWGLVRDIAPNGRLFGRERIRDLKANGQSSTILNPFHYWSIERDHNMIHRFVGGGLNDLSTAPEDPVFFLLHCYIDFVWQEVRLTLPDPSFYPFDDSVTMDRLSNWTIAEGMSELWHQRHVQYQPSFGCESGSSCDGIEGLRCEYFEDLGRRCMSSRQQEQQQEQQQQEQWENWWTWAWRKRKRRAISRHHSHDCSTAHPRTTIDRKVHVCNKQTCPSDPLSMQNTFMLNDVTDGSRWVYLPVKVTYERPRGLKFDAYSCYKGKNAPVINTTMDIYDPDFNPDLARHLYTGEAKSYESCRISGEGSAKVFIRSDGINYMGNAVEYAIMDDRYPLSSQKAFVPIKDPTVNDTVVCLLAYDTCGRLCLPTCRLKGSHPTAYTPCSGCIKVNNAFPKMYGRSVADLVTSQWTFNDIGKTNFLDPTESDNDIFLKFVCDSSSKFPWKRQ</sequence>
<keyword evidence="2" id="KW-0186">Copper</keyword>
<evidence type="ECO:0000256" key="3">
    <source>
        <dbReference type="SAM" id="SignalP"/>
    </source>
</evidence>
<dbReference type="InterPro" id="IPR050316">
    <property type="entry name" value="Tyrosinase/Hemocyanin"/>
</dbReference>
<dbReference type="PROSITE" id="PS00498">
    <property type="entry name" value="TYROSINASE_2"/>
    <property type="match status" value="1"/>
</dbReference>
<dbReference type="GO" id="GO:0046872">
    <property type="term" value="F:metal ion binding"/>
    <property type="evidence" value="ECO:0007669"/>
    <property type="project" value="UniProtKB-KW"/>
</dbReference>
<keyword evidence="3" id="KW-0732">Signal</keyword>
<accession>A0A222YTC9</accession>
<keyword evidence="1" id="KW-0479">Metal-binding</keyword>
<dbReference type="GO" id="GO:0016491">
    <property type="term" value="F:oxidoreductase activity"/>
    <property type="evidence" value="ECO:0007669"/>
    <property type="project" value="InterPro"/>
</dbReference>
<dbReference type="PANTHER" id="PTHR11474">
    <property type="entry name" value="TYROSINASE FAMILY MEMBER"/>
    <property type="match status" value="1"/>
</dbReference>
<organism evidence="6">
    <name type="scientific">Azumapecten farreri</name>
    <name type="common">Farrer's scallop</name>
    <name type="synonym">Chlamys farreri</name>
    <dbReference type="NCBI Taxonomy" id="106299"/>
    <lineage>
        <taxon>Eukaryota</taxon>
        <taxon>Metazoa</taxon>
        <taxon>Spiralia</taxon>
        <taxon>Lophotrochozoa</taxon>
        <taxon>Mollusca</taxon>
        <taxon>Bivalvia</taxon>
        <taxon>Autobranchia</taxon>
        <taxon>Pteriomorphia</taxon>
        <taxon>Pectinida</taxon>
        <taxon>Pectinoidea</taxon>
        <taxon>Pectinidae</taxon>
        <taxon>Azumapecten</taxon>
    </lineage>
</organism>
<evidence type="ECO:0000256" key="2">
    <source>
        <dbReference type="ARBA" id="ARBA00023008"/>
    </source>
</evidence>
<feature type="chain" id="PRO_5012849862" evidence="3">
    <location>
        <begin position="19"/>
        <end position="667"/>
    </location>
</feature>